<feature type="region of interest" description="Disordered" evidence="1">
    <location>
        <begin position="136"/>
        <end position="162"/>
    </location>
</feature>
<dbReference type="Gene3D" id="1.10.287.110">
    <property type="entry name" value="DnaJ domain"/>
    <property type="match status" value="1"/>
</dbReference>
<reference evidence="2 3" key="1">
    <citation type="submission" date="2024-08" db="EMBL/GenBank/DDBJ databases">
        <authorList>
            <person name="Feng Z."/>
            <person name="Ronholm J."/>
        </authorList>
    </citation>
    <scope>NUCLEOTIDE SEQUENCE [LARGE SCALE GENOMIC DNA]</scope>
    <source>
        <strain evidence="2 3">4-AB0-8</strain>
    </source>
</reference>
<gene>
    <name evidence="2" type="ORF">ACBP88_01170</name>
</gene>
<name>A0ABV4IAY8_9BURK</name>
<dbReference type="InterPro" id="IPR001623">
    <property type="entry name" value="DnaJ_domain"/>
</dbReference>
<keyword evidence="3" id="KW-1185">Reference proteome</keyword>
<organism evidence="2 3">
    <name type="scientific">Comamonas jiangduensis</name>
    <dbReference type="NCBI Taxonomy" id="1194168"/>
    <lineage>
        <taxon>Bacteria</taxon>
        <taxon>Pseudomonadati</taxon>
        <taxon>Pseudomonadota</taxon>
        <taxon>Betaproteobacteria</taxon>
        <taxon>Burkholderiales</taxon>
        <taxon>Comamonadaceae</taxon>
        <taxon>Comamonas</taxon>
    </lineage>
</organism>
<evidence type="ECO:0000256" key="1">
    <source>
        <dbReference type="SAM" id="MobiDB-lite"/>
    </source>
</evidence>
<comment type="caution">
    <text evidence="2">The sequence shown here is derived from an EMBL/GenBank/DDBJ whole genome shotgun (WGS) entry which is preliminary data.</text>
</comment>
<feature type="region of interest" description="Disordered" evidence="1">
    <location>
        <begin position="180"/>
        <end position="220"/>
    </location>
</feature>
<dbReference type="Proteomes" id="UP001567350">
    <property type="component" value="Unassembled WGS sequence"/>
</dbReference>
<feature type="compositionally biased region" description="Low complexity" evidence="1">
    <location>
        <begin position="149"/>
        <end position="159"/>
    </location>
</feature>
<dbReference type="EMBL" id="JBGJLR010000001">
    <property type="protein sequence ID" value="MEZ2738074.1"/>
    <property type="molecule type" value="Genomic_DNA"/>
</dbReference>
<feature type="compositionally biased region" description="Acidic residues" evidence="1">
    <location>
        <begin position="139"/>
        <end position="148"/>
    </location>
</feature>
<dbReference type="InterPro" id="IPR036869">
    <property type="entry name" value="J_dom_sf"/>
</dbReference>
<dbReference type="RefSeq" id="WP_370889992.1">
    <property type="nucleotide sequence ID" value="NZ_JBGJLR010000001.1"/>
</dbReference>
<protein>
    <submittedName>
        <fullName evidence="2">J domain-containing protein</fullName>
    </submittedName>
</protein>
<evidence type="ECO:0000313" key="2">
    <source>
        <dbReference type="EMBL" id="MEZ2738074.1"/>
    </source>
</evidence>
<dbReference type="CDD" id="cd06257">
    <property type="entry name" value="DnaJ"/>
    <property type="match status" value="1"/>
</dbReference>
<dbReference type="SUPFAM" id="SSF46565">
    <property type="entry name" value="Chaperone J-domain"/>
    <property type="match status" value="1"/>
</dbReference>
<evidence type="ECO:0000313" key="3">
    <source>
        <dbReference type="Proteomes" id="UP001567350"/>
    </source>
</evidence>
<feature type="compositionally biased region" description="Basic residues" evidence="1">
    <location>
        <begin position="193"/>
        <end position="202"/>
    </location>
</feature>
<accession>A0ABV4IAY8</accession>
<sequence>MLHNGAVIASSCLPIVATSLLRIDAAADQAPLSAQQQLFNAWVQRIADQRAWLLAWDEAVQACRSRFARDGVPLRTRYLDLQAALALYLDQQSARKLSKLERQLLESCLLESAQQVVDLSDTPAQRAAMEELVRRYTPEEDDEPEEDAAQAAPSAEQASNASDDIDWQDPEAVAQFLEAQEQAAAAQAERARAQHRAKRQQRKAQQAQKAKGPTAAELANQSLREVYRRLASRLHPDREQDPVERARKTALMQRVNIAYEASRLMELLELQWEAEQMDPAKLAQLSDARLAPYNRMLEEQWNDLQRDVQARTQAFAREFGLDTAKRLQPAKLMAQVRERLQQLQAGVDYLRQLLQALEDDPDTLKQWLKHERTWVRQRDQ</sequence>
<proteinExistence type="predicted"/>